<organism evidence="1 2">
    <name type="scientific">Dreissena polymorpha</name>
    <name type="common">Zebra mussel</name>
    <name type="synonym">Mytilus polymorpha</name>
    <dbReference type="NCBI Taxonomy" id="45954"/>
    <lineage>
        <taxon>Eukaryota</taxon>
        <taxon>Metazoa</taxon>
        <taxon>Spiralia</taxon>
        <taxon>Lophotrochozoa</taxon>
        <taxon>Mollusca</taxon>
        <taxon>Bivalvia</taxon>
        <taxon>Autobranchia</taxon>
        <taxon>Heteroconchia</taxon>
        <taxon>Euheterodonta</taxon>
        <taxon>Imparidentia</taxon>
        <taxon>Neoheterodontei</taxon>
        <taxon>Myida</taxon>
        <taxon>Dreissenoidea</taxon>
        <taxon>Dreissenidae</taxon>
        <taxon>Dreissena</taxon>
    </lineage>
</organism>
<dbReference type="AlphaFoldDB" id="A0A9D4DY61"/>
<keyword evidence="2" id="KW-1185">Reference proteome</keyword>
<gene>
    <name evidence="1" type="ORF">DPMN_169574</name>
</gene>
<evidence type="ECO:0000313" key="2">
    <source>
        <dbReference type="Proteomes" id="UP000828390"/>
    </source>
</evidence>
<protein>
    <submittedName>
        <fullName evidence="1">Uncharacterized protein</fullName>
    </submittedName>
</protein>
<evidence type="ECO:0000313" key="1">
    <source>
        <dbReference type="EMBL" id="KAH3768362.1"/>
    </source>
</evidence>
<reference evidence="1" key="2">
    <citation type="submission" date="2020-11" db="EMBL/GenBank/DDBJ databases">
        <authorList>
            <person name="McCartney M.A."/>
            <person name="Auch B."/>
            <person name="Kono T."/>
            <person name="Mallez S."/>
            <person name="Becker A."/>
            <person name="Gohl D.M."/>
            <person name="Silverstein K.A.T."/>
            <person name="Koren S."/>
            <person name="Bechman K.B."/>
            <person name="Herman A."/>
            <person name="Abrahante J.E."/>
            <person name="Garbe J."/>
        </authorList>
    </citation>
    <scope>NUCLEOTIDE SEQUENCE</scope>
    <source>
        <strain evidence="1">Duluth1</strain>
        <tissue evidence="1">Whole animal</tissue>
    </source>
</reference>
<comment type="caution">
    <text evidence="1">The sequence shown here is derived from an EMBL/GenBank/DDBJ whole genome shotgun (WGS) entry which is preliminary data.</text>
</comment>
<proteinExistence type="predicted"/>
<dbReference type="EMBL" id="JAIWYP010000009">
    <property type="protein sequence ID" value="KAH3768362.1"/>
    <property type="molecule type" value="Genomic_DNA"/>
</dbReference>
<dbReference type="Proteomes" id="UP000828390">
    <property type="component" value="Unassembled WGS sequence"/>
</dbReference>
<accession>A0A9D4DY61</accession>
<name>A0A9D4DY61_DREPO</name>
<reference evidence="1" key="1">
    <citation type="journal article" date="2019" name="bioRxiv">
        <title>The Genome of the Zebra Mussel, Dreissena polymorpha: A Resource for Invasive Species Research.</title>
        <authorList>
            <person name="McCartney M.A."/>
            <person name="Auch B."/>
            <person name="Kono T."/>
            <person name="Mallez S."/>
            <person name="Zhang Y."/>
            <person name="Obille A."/>
            <person name="Becker A."/>
            <person name="Abrahante J.E."/>
            <person name="Garbe J."/>
            <person name="Badalamenti J.P."/>
            <person name="Herman A."/>
            <person name="Mangelson H."/>
            <person name="Liachko I."/>
            <person name="Sullivan S."/>
            <person name="Sone E.D."/>
            <person name="Koren S."/>
            <person name="Silverstein K.A.T."/>
            <person name="Beckman K.B."/>
            <person name="Gohl D.M."/>
        </authorList>
    </citation>
    <scope>NUCLEOTIDE SEQUENCE</scope>
    <source>
        <strain evidence="1">Duluth1</strain>
        <tissue evidence="1">Whole animal</tissue>
    </source>
</reference>
<sequence length="66" mass="7067">MKVQVGDVVVNAEVDSSAELSIFSDRVYQAIKCPPPKLRDVKLLTAGRKLSMQGSVVGPVKVKIGN</sequence>